<evidence type="ECO:0000313" key="2">
    <source>
        <dbReference type="Proteomes" id="UP000484255"/>
    </source>
</evidence>
<dbReference type="NCBIfam" id="NF045605">
    <property type="entry name" value="xseB_Acin_var"/>
    <property type="match status" value="1"/>
</dbReference>
<dbReference type="EMBL" id="JAAGOH010000026">
    <property type="protein sequence ID" value="NDY93030.1"/>
    <property type="molecule type" value="Genomic_DNA"/>
</dbReference>
<reference evidence="1 2" key="1">
    <citation type="submission" date="2020-02" db="EMBL/GenBank/DDBJ databases">
        <title>Ideonella bacterium strain TBM-1.</title>
        <authorList>
            <person name="Chen W.-M."/>
        </authorList>
    </citation>
    <scope>NUCLEOTIDE SEQUENCE [LARGE SCALE GENOMIC DNA]</scope>
    <source>
        <strain evidence="1 2">TBM-1</strain>
    </source>
</reference>
<gene>
    <name evidence="1" type="ORF">G3A44_17700</name>
</gene>
<proteinExistence type="predicted"/>
<comment type="caution">
    <text evidence="1">The sequence shown here is derived from an EMBL/GenBank/DDBJ whole genome shotgun (WGS) entry which is preliminary data.</text>
</comment>
<sequence>MNPKTFKDAYAVLQQHAETLRSQREPNIDDLLRIVTESVAAYQTCQARIEAVEKALDRALGEAGLETGHRDDGEPG</sequence>
<dbReference type="RefSeq" id="WP_163459081.1">
    <property type="nucleotide sequence ID" value="NZ_JAAGOH010000026.1"/>
</dbReference>
<accession>A0A7C9PK35</accession>
<name>A0A7C9PK35_9BURK</name>
<dbReference type="InterPro" id="IPR037004">
    <property type="entry name" value="Exonuc_VII_ssu_sf"/>
</dbReference>
<evidence type="ECO:0000313" key="1">
    <source>
        <dbReference type="EMBL" id="NDY93030.1"/>
    </source>
</evidence>
<dbReference type="Proteomes" id="UP000484255">
    <property type="component" value="Unassembled WGS sequence"/>
</dbReference>
<dbReference type="GO" id="GO:0009318">
    <property type="term" value="C:exodeoxyribonuclease VII complex"/>
    <property type="evidence" value="ECO:0007669"/>
    <property type="project" value="InterPro"/>
</dbReference>
<protein>
    <submittedName>
        <fullName evidence="1">Exodeoxyribonuclease VII</fullName>
    </submittedName>
</protein>
<dbReference type="Gene3D" id="1.10.287.1040">
    <property type="entry name" value="Exonuclease VII, small subunit"/>
    <property type="match status" value="1"/>
</dbReference>
<dbReference type="GO" id="GO:0008855">
    <property type="term" value="F:exodeoxyribonuclease VII activity"/>
    <property type="evidence" value="ECO:0007669"/>
    <property type="project" value="InterPro"/>
</dbReference>
<organism evidence="1 2">
    <name type="scientific">Ideonella livida</name>
    <dbReference type="NCBI Taxonomy" id="2707176"/>
    <lineage>
        <taxon>Bacteria</taxon>
        <taxon>Pseudomonadati</taxon>
        <taxon>Pseudomonadota</taxon>
        <taxon>Betaproteobacteria</taxon>
        <taxon>Burkholderiales</taxon>
        <taxon>Sphaerotilaceae</taxon>
        <taxon>Ideonella</taxon>
    </lineage>
</organism>
<keyword evidence="2" id="KW-1185">Reference proteome</keyword>
<dbReference type="GO" id="GO:0006308">
    <property type="term" value="P:DNA catabolic process"/>
    <property type="evidence" value="ECO:0007669"/>
    <property type="project" value="InterPro"/>
</dbReference>
<dbReference type="AlphaFoldDB" id="A0A7C9PK35"/>